<feature type="compositionally biased region" description="Low complexity" evidence="1">
    <location>
        <begin position="50"/>
        <end position="70"/>
    </location>
</feature>
<sequence length="585" mass="63949">MVLTHPTNASKRPAQVVLDAKRKRHTAAQLKEDKVCAEKKQDEQDKKTRQAITQVTAAQQKAAIQQKNAVSTKKPRPRPVGKGATTTTASSSHAQTVADDDDDDDEDNDSQVLGWRKSPPATPEGSVFNNDVEAEECTPDEADGPEHLVAYTLANMGKTMRNQKLMDVIEVQDIPQPLTPPVPSQLRLLQHGSGNTRPHITRSEPKDIAVDLEGQEDAIVFVDNDDDSGVEHHNASAAMRNMGGNKRVTASANMEIVDNAPPPKHIKREAQSEVAVGEPSKAKYKNSDLPPGCLDGNLWRGVFIPTVAHATGGKNVHPWLIEDNTLIPILTKTWNIVYADNPSLKNYKIVIGGAVYHVAKQHLSEWCGGFGLAAIMIITSLMASDCTYETDQEHIDFAKFWLEDSCFLFSDVTSDDPDAWMGMWQSTFVLQTFAAHLNYTQGRVEVPALNSENDIMRASLALSAGAVKCTLYLLLVGAMSFTIMTATGKGKKKATTIHKGKASAVNGDIQEAVIGENESFSELLWGYDTRMLLQAIKNVPSTAMQGIVQQAQQYMKASSCGGRSKGADEPEEEIDEEYVNLLAFR</sequence>
<organism evidence="2 3">
    <name type="scientific">Suillus fuscotomentosus</name>
    <dbReference type="NCBI Taxonomy" id="1912939"/>
    <lineage>
        <taxon>Eukaryota</taxon>
        <taxon>Fungi</taxon>
        <taxon>Dikarya</taxon>
        <taxon>Basidiomycota</taxon>
        <taxon>Agaricomycotina</taxon>
        <taxon>Agaricomycetes</taxon>
        <taxon>Agaricomycetidae</taxon>
        <taxon>Boletales</taxon>
        <taxon>Suillineae</taxon>
        <taxon>Suillaceae</taxon>
        <taxon>Suillus</taxon>
    </lineage>
</organism>
<protein>
    <submittedName>
        <fullName evidence="2">Uncharacterized protein</fullName>
    </submittedName>
</protein>
<keyword evidence="3" id="KW-1185">Reference proteome</keyword>
<feature type="compositionally biased region" description="Low complexity" evidence="1">
    <location>
        <begin position="84"/>
        <end position="96"/>
    </location>
</feature>
<feature type="region of interest" description="Disordered" evidence="1">
    <location>
        <begin position="1"/>
        <end position="128"/>
    </location>
</feature>
<evidence type="ECO:0000256" key="1">
    <source>
        <dbReference type="SAM" id="MobiDB-lite"/>
    </source>
</evidence>
<dbReference type="AlphaFoldDB" id="A0AAD4HDC3"/>
<evidence type="ECO:0000313" key="3">
    <source>
        <dbReference type="Proteomes" id="UP001195769"/>
    </source>
</evidence>
<feature type="compositionally biased region" description="Acidic residues" evidence="1">
    <location>
        <begin position="98"/>
        <end position="109"/>
    </location>
</feature>
<reference evidence="2" key="1">
    <citation type="journal article" date="2020" name="New Phytol.">
        <title>Comparative genomics reveals dynamic genome evolution in host specialist ectomycorrhizal fungi.</title>
        <authorList>
            <person name="Lofgren L.A."/>
            <person name="Nguyen N.H."/>
            <person name="Vilgalys R."/>
            <person name="Ruytinx J."/>
            <person name="Liao H.L."/>
            <person name="Branco S."/>
            <person name="Kuo A."/>
            <person name="LaButti K."/>
            <person name="Lipzen A."/>
            <person name="Andreopoulos W."/>
            <person name="Pangilinan J."/>
            <person name="Riley R."/>
            <person name="Hundley H."/>
            <person name="Na H."/>
            <person name="Barry K."/>
            <person name="Grigoriev I.V."/>
            <person name="Stajich J.E."/>
            <person name="Kennedy P.G."/>
        </authorList>
    </citation>
    <scope>NUCLEOTIDE SEQUENCE</scope>
    <source>
        <strain evidence="2">FC203</strain>
    </source>
</reference>
<dbReference type="Proteomes" id="UP001195769">
    <property type="component" value="Unassembled WGS sequence"/>
</dbReference>
<gene>
    <name evidence="2" type="ORF">F5891DRAFT_987275</name>
</gene>
<feature type="compositionally biased region" description="Polar residues" evidence="1">
    <location>
        <begin position="1"/>
        <end position="10"/>
    </location>
</feature>
<dbReference type="GeneID" id="64672183"/>
<proteinExistence type="predicted"/>
<accession>A0AAD4HDC3</accession>
<comment type="caution">
    <text evidence="2">The sequence shown here is derived from an EMBL/GenBank/DDBJ whole genome shotgun (WGS) entry which is preliminary data.</text>
</comment>
<dbReference type="EMBL" id="JABBWK010000153">
    <property type="protein sequence ID" value="KAG1889686.1"/>
    <property type="molecule type" value="Genomic_DNA"/>
</dbReference>
<name>A0AAD4HDC3_9AGAM</name>
<feature type="compositionally biased region" description="Basic and acidic residues" evidence="1">
    <location>
        <begin position="30"/>
        <end position="48"/>
    </location>
</feature>
<evidence type="ECO:0000313" key="2">
    <source>
        <dbReference type="EMBL" id="KAG1889686.1"/>
    </source>
</evidence>
<dbReference type="RefSeq" id="XP_041217547.1">
    <property type="nucleotide sequence ID" value="XM_041377885.1"/>
</dbReference>